<dbReference type="GO" id="GO:0004672">
    <property type="term" value="F:protein kinase activity"/>
    <property type="evidence" value="ECO:0007669"/>
    <property type="project" value="InterPro"/>
</dbReference>
<dbReference type="Proteomes" id="UP000178977">
    <property type="component" value="Unassembled WGS sequence"/>
</dbReference>
<dbReference type="PROSITE" id="PS50011">
    <property type="entry name" value="PROTEIN_KINASE_DOM"/>
    <property type="match status" value="1"/>
</dbReference>
<proteinExistence type="predicted"/>
<evidence type="ECO:0000259" key="1">
    <source>
        <dbReference type="PROSITE" id="PS50011"/>
    </source>
</evidence>
<dbReference type="InterPro" id="IPR011009">
    <property type="entry name" value="Kinase-like_dom_sf"/>
</dbReference>
<name>A0A1G2L9Z5_9BACT</name>
<dbReference type="SUPFAM" id="SSF56112">
    <property type="entry name" value="Protein kinase-like (PK-like)"/>
    <property type="match status" value="1"/>
</dbReference>
<feature type="domain" description="Protein kinase" evidence="1">
    <location>
        <begin position="12"/>
        <end position="294"/>
    </location>
</feature>
<reference evidence="2 3" key="1">
    <citation type="journal article" date="2016" name="Nat. Commun.">
        <title>Thousands of microbial genomes shed light on interconnected biogeochemical processes in an aquifer system.</title>
        <authorList>
            <person name="Anantharaman K."/>
            <person name="Brown C.T."/>
            <person name="Hug L.A."/>
            <person name="Sharon I."/>
            <person name="Castelle C.J."/>
            <person name="Probst A.J."/>
            <person name="Thomas B.C."/>
            <person name="Singh A."/>
            <person name="Wilkins M.J."/>
            <person name="Karaoz U."/>
            <person name="Brodie E.L."/>
            <person name="Williams K.H."/>
            <person name="Hubbard S.S."/>
            <person name="Banfield J.F."/>
        </authorList>
    </citation>
    <scope>NUCLEOTIDE SEQUENCE [LARGE SCALE GENOMIC DNA]</scope>
</reference>
<comment type="caution">
    <text evidence="2">The sequence shown here is derived from an EMBL/GenBank/DDBJ whole genome shotgun (WGS) entry which is preliminary data.</text>
</comment>
<dbReference type="GO" id="GO:0005524">
    <property type="term" value="F:ATP binding"/>
    <property type="evidence" value="ECO:0007669"/>
    <property type="project" value="InterPro"/>
</dbReference>
<dbReference type="AlphaFoldDB" id="A0A1G2L9Z5"/>
<dbReference type="STRING" id="1802281.A3A44_00880"/>
<organism evidence="2 3">
    <name type="scientific">Candidatus Sungbacteria bacterium RIFCSPLOWO2_01_FULL_60_25</name>
    <dbReference type="NCBI Taxonomy" id="1802281"/>
    <lineage>
        <taxon>Bacteria</taxon>
        <taxon>Candidatus Sungiibacteriota</taxon>
    </lineage>
</organism>
<accession>A0A1G2L9Z5</accession>
<protein>
    <recommendedName>
        <fullName evidence="1">Protein kinase domain-containing protein</fullName>
    </recommendedName>
</protein>
<dbReference type="InterPro" id="IPR000719">
    <property type="entry name" value="Prot_kinase_dom"/>
</dbReference>
<evidence type="ECO:0000313" key="3">
    <source>
        <dbReference type="Proteomes" id="UP000178977"/>
    </source>
</evidence>
<gene>
    <name evidence="2" type="ORF">A3A44_00880</name>
</gene>
<evidence type="ECO:0000313" key="2">
    <source>
        <dbReference type="EMBL" id="OHA08447.1"/>
    </source>
</evidence>
<dbReference type="EMBL" id="MHQT01000040">
    <property type="protein sequence ID" value="OHA08447.1"/>
    <property type="molecule type" value="Genomic_DNA"/>
</dbReference>
<dbReference type="Gene3D" id="1.10.510.10">
    <property type="entry name" value="Transferase(Phosphotransferase) domain 1"/>
    <property type="match status" value="1"/>
</dbReference>
<sequence length="641" mass="72152">MQILIGNRRATIDKDTVIGQGGEAVVHKDPDHPNDMALKIYHTYDVAREAKLKDFMARRFPFPESVVAPIAPIWSDRRKLIGFQMRRLNPRYRKFNMMFRPSYCRDHELTTKTKADIFYRMGRDLIGIHALGVVVGDLNDGNEMLDEERYRVAWIDTDSWQFGKYPCMVGSKLYLTPDLYNIDLTKRPVFEAEHDWWSYTVLLFRALLDGVHPFKSGTHPRWDSLLDRAEHGLTVLDPEVTFPNVGLSPDILTDDLADRILTILKRTRREPFPLDALKEYGDILMECGSCHVWYPAKRSHCPSCAHRTTLDMAMMAKVAGFEVRNLIVTRGRILFYQNADGRISCLAEEDGGIVLYQQEGDASAARKELNITVPPGAQFGMFNGLVIICPDPADDAPELFVLDVAGNEPRAVKALTTSLFAGDRAVFSASSRFLYRIAGRTLLAGARFGDSDVAERPVMQVFEGQTWFVAAKEPGSDQELLVGFHREFGDLHWFLVRGNAAGTSFTRFMLAIPTLDPKEAMRDFSARFTRSNALILRKTEQNGRERIRIDVVATDDGRVESSSVAEVPNDTRWDSVHGKAYSNGLILHATDHGIVREGIASHVVGELPLTTRYVDMSDSLDRLGDGVIAVKQDRVIIIRSA</sequence>